<dbReference type="PANTHER" id="PTHR43066:SF26">
    <property type="entry name" value="RHOMBOID PROTEASE GLPG"/>
    <property type="match status" value="1"/>
</dbReference>
<feature type="transmembrane region" description="Helical" evidence="7">
    <location>
        <begin position="220"/>
        <end position="240"/>
    </location>
</feature>
<comment type="caution">
    <text evidence="9">The sequence shown here is derived from an EMBL/GenBank/DDBJ whole genome shotgun (WGS) entry which is preliminary data.</text>
</comment>
<dbReference type="Proteomes" id="UP000237684">
    <property type="component" value="Unassembled WGS sequence"/>
</dbReference>
<organism evidence="9 10">
    <name type="scientific">Abditibacterium utsteinense</name>
    <dbReference type="NCBI Taxonomy" id="1960156"/>
    <lineage>
        <taxon>Bacteria</taxon>
        <taxon>Pseudomonadati</taxon>
        <taxon>Abditibacteriota</taxon>
        <taxon>Abditibacteriia</taxon>
        <taxon>Abditibacteriales</taxon>
        <taxon>Abditibacteriaceae</taxon>
        <taxon>Abditibacterium</taxon>
    </lineage>
</organism>
<evidence type="ECO:0000256" key="3">
    <source>
        <dbReference type="ARBA" id="ARBA00022519"/>
    </source>
</evidence>
<proteinExistence type="predicted"/>
<evidence type="ECO:0000256" key="7">
    <source>
        <dbReference type="SAM" id="Phobius"/>
    </source>
</evidence>
<evidence type="ECO:0000256" key="1">
    <source>
        <dbReference type="ARBA" id="ARBA00004141"/>
    </source>
</evidence>
<dbReference type="FunCoup" id="A0A2S8SPL8">
    <property type="interactions" value="189"/>
</dbReference>
<dbReference type="InterPro" id="IPR022764">
    <property type="entry name" value="Peptidase_S54_rhomboid_dom"/>
</dbReference>
<dbReference type="EMBL" id="NIGF01000023">
    <property type="protein sequence ID" value="PQV62742.1"/>
    <property type="molecule type" value="Genomic_DNA"/>
</dbReference>
<dbReference type="PANTHER" id="PTHR43066">
    <property type="entry name" value="RHOMBOID-RELATED PROTEIN"/>
    <property type="match status" value="1"/>
</dbReference>
<keyword evidence="6 7" id="KW-0472">Membrane</keyword>
<dbReference type="GO" id="GO:0016020">
    <property type="term" value="C:membrane"/>
    <property type="evidence" value="ECO:0007669"/>
    <property type="project" value="UniProtKB-SubCell"/>
</dbReference>
<evidence type="ECO:0000256" key="4">
    <source>
        <dbReference type="ARBA" id="ARBA00022692"/>
    </source>
</evidence>
<protein>
    <submittedName>
        <fullName evidence="9">Membrane associated serine protease, rhomboid family</fullName>
    </submittedName>
</protein>
<feature type="transmembrane region" description="Helical" evidence="7">
    <location>
        <begin position="120"/>
        <end position="143"/>
    </location>
</feature>
<feature type="transmembrane region" description="Helical" evidence="7">
    <location>
        <begin position="149"/>
        <end position="171"/>
    </location>
</feature>
<accession>A0A2S8SPL8</accession>
<keyword evidence="9" id="KW-0645">Protease</keyword>
<dbReference type="InterPro" id="IPR035952">
    <property type="entry name" value="Rhomboid-like_sf"/>
</dbReference>
<keyword evidence="9" id="KW-0378">Hydrolase</keyword>
<feature type="transmembrane region" description="Helical" evidence="7">
    <location>
        <begin position="178"/>
        <end position="200"/>
    </location>
</feature>
<dbReference type="SUPFAM" id="SSF144091">
    <property type="entry name" value="Rhomboid-like"/>
    <property type="match status" value="1"/>
</dbReference>
<feature type="transmembrane region" description="Helical" evidence="7">
    <location>
        <begin position="20"/>
        <end position="38"/>
    </location>
</feature>
<keyword evidence="2" id="KW-1003">Cell membrane</keyword>
<keyword evidence="5 7" id="KW-1133">Transmembrane helix</keyword>
<dbReference type="Pfam" id="PF01694">
    <property type="entry name" value="Rhomboid"/>
    <property type="match status" value="1"/>
</dbReference>
<dbReference type="InParanoid" id="A0A2S8SPL8"/>
<gene>
    <name evidence="9" type="ORF">B1R32_12327</name>
</gene>
<sequence>MLTMLFPIGDDNSDRQIKPYVTYALIALNIAVFIFLQLPSNAFTYGYSVIPAEILSGRDFLVSGRIPGTNSVIPQAPGPSPIYLTIFSAMFMHGGWAHLGGNMLYLWIFGDNVEDAMGHFKFLIFYLLCGVIATFAQIFAARAAGGLNLFIPSLGASGAIAGVLGGYLVLYPRKSVRVLIGWFGLISVPAIIVIGLWIATQVFSGVGSIFVTQQTRETGGVAYFAHIGGAVAGLILVWLFRTPRVQQRAQDHYNFGYPYNP</sequence>
<feature type="transmembrane region" description="Helical" evidence="7">
    <location>
        <begin position="82"/>
        <end position="108"/>
    </location>
</feature>
<comment type="subcellular location">
    <subcellularLocation>
        <location evidence="1">Membrane</location>
        <topology evidence="1">Multi-pass membrane protein</topology>
    </subcellularLocation>
</comment>
<feature type="domain" description="Peptidase S54 rhomboid" evidence="8">
    <location>
        <begin position="84"/>
        <end position="241"/>
    </location>
</feature>
<dbReference type="AlphaFoldDB" id="A0A2S8SPL8"/>
<dbReference type="GO" id="GO:0006508">
    <property type="term" value="P:proteolysis"/>
    <property type="evidence" value="ECO:0007669"/>
    <property type="project" value="UniProtKB-KW"/>
</dbReference>
<evidence type="ECO:0000313" key="9">
    <source>
        <dbReference type="EMBL" id="PQV62742.1"/>
    </source>
</evidence>
<reference evidence="9 10" key="1">
    <citation type="journal article" date="2018" name="Syst. Appl. Microbiol.">
        <title>Abditibacterium utsteinense sp. nov., the first cultivated member of candidate phylum FBP, isolated from ice-free Antarctic soil samples.</title>
        <authorList>
            <person name="Tahon G."/>
            <person name="Tytgat B."/>
            <person name="Lebbe L."/>
            <person name="Carlier A."/>
            <person name="Willems A."/>
        </authorList>
    </citation>
    <scope>NUCLEOTIDE SEQUENCE [LARGE SCALE GENOMIC DNA]</scope>
    <source>
        <strain evidence="9 10">LMG 29911</strain>
    </source>
</reference>
<name>A0A2S8SPL8_9BACT</name>
<evidence type="ECO:0000313" key="10">
    <source>
        <dbReference type="Proteomes" id="UP000237684"/>
    </source>
</evidence>
<evidence type="ECO:0000256" key="6">
    <source>
        <dbReference type="ARBA" id="ARBA00023136"/>
    </source>
</evidence>
<keyword evidence="3" id="KW-0997">Cell inner membrane</keyword>
<evidence type="ECO:0000259" key="8">
    <source>
        <dbReference type="Pfam" id="PF01694"/>
    </source>
</evidence>
<evidence type="ECO:0000256" key="2">
    <source>
        <dbReference type="ARBA" id="ARBA00022475"/>
    </source>
</evidence>
<dbReference type="Gene3D" id="1.20.1540.10">
    <property type="entry name" value="Rhomboid-like"/>
    <property type="match status" value="1"/>
</dbReference>
<keyword evidence="4 7" id="KW-0812">Transmembrane</keyword>
<evidence type="ECO:0000256" key="5">
    <source>
        <dbReference type="ARBA" id="ARBA00022989"/>
    </source>
</evidence>
<keyword evidence="10" id="KW-1185">Reference proteome</keyword>
<dbReference type="GO" id="GO:0004252">
    <property type="term" value="F:serine-type endopeptidase activity"/>
    <property type="evidence" value="ECO:0007669"/>
    <property type="project" value="InterPro"/>
</dbReference>